<evidence type="ECO:0000256" key="1">
    <source>
        <dbReference type="SAM" id="MobiDB-lite"/>
    </source>
</evidence>
<dbReference type="CDD" id="cd11586">
    <property type="entry name" value="VbhA_like"/>
    <property type="match status" value="1"/>
</dbReference>
<evidence type="ECO:0000313" key="2">
    <source>
        <dbReference type="EMBL" id="KAA6324067.1"/>
    </source>
</evidence>
<feature type="region of interest" description="Disordered" evidence="1">
    <location>
        <begin position="66"/>
        <end position="89"/>
    </location>
</feature>
<organism evidence="2">
    <name type="scientific">termite gut metagenome</name>
    <dbReference type="NCBI Taxonomy" id="433724"/>
    <lineage>
        <taxon>unclassified sequences</taxon>
        <taxon>metagenomes</taxon>
        <taxon>organismal metagenomes</taxon>
    </lineage>
</organism>
<evidence type="ECO:0008006" key="3">
    <source>
        <dbReference type="Google" id="ProtNLM"/>
    </source>
</evidence>
<dbReference type="InterPro" id="IPR043038">
    <property type="entry name" value="VbhA_sf"/>
</dbReference>
<proteinExistence type="predicted"/>
<sequence>MNYFNEYTQHPDPEKRERASNWRMAIGLQAVDGLKTSDFLIETARRHIEGEITMDEVQELIKKYYQAKKKQKSSPDNTVGADKGSAKST</sequence>
<comment type="caution">
    <text evidence="2">The sequence shown here is derived from an EMBL/GenBank/DDBJ whole genome shotgun (WGS) entry which is preliminary data.</text>
</comment>
<dbReference type="EMBL" id="SNRY01002658">
    <property type="protein sequence ID" value="KAA6324067.1"/>
    <property type="molecule type" value="Genomic_DNA"/>
</dbReference>
<name>A0A5J4QQ41_9ZZZZ</name>
<accession>A0A5J4QQ41</accession>
<dbReference type="Gene3D" id="1.10.8.1050">
    <property type="entry name" value="Antitoxin VbhA-like"/>
    <property type="match status" value="1"/>
</dbReference>
<protein>
    <recommendedName>
        <fullName evidence="3">Antitoxin VbhA domain-containing protein</fullName>
    </recommendedName>
</protein>
<dbReference type="InterPro" id="IPR033788">
    <property type="entry name" value="VbhA-like"/>
</dbReference>
<reference evidence="2" key="1">
    <citation type="submission" date="2019-03" db="EMBL/GenBank/DDBJ databases">
        <title>Single cell metagenomics reveals metabolic interactions within the superorganism composed of flagellate Streblomastix strix and complex community of Bacteroidetes bacteria on its surface.</title>
        <authorList>
            <person name="Treitli S.C."/>
            <person name="Kolisko M."/>
            <person name="Husnik F."/>
            <person name="Keeling P."/>
            <person name="Hampl V."/>
        </authorList>
    </citation>
    <scope>NUCLEOTIDE SEQUENCE</scope>
    <source>
        <strain evidence="2">STM</strain>
    </source>
</reference>
<gene>
    <name evidence="2" type="ORF">EZS27_026559</name>
</gene>
<dbReference type="AlphaFoldDB" id="A0A5J4QQ41"/>